<keyword evidence="1" id="KW-0597">Phosphoprotein</keyword>
<dbReference type="InterPro" id="IPR007492">
    <property type="entry name" value="LytTR_DNA-bd_dom"/>
</dbReference>
<dbReference type="Proteomes" id="UP000076404">
    <property type="component" value="Chromosome"/>
</dbReference>
<feature type="modified residue" description="4-aspartylphosphate" evidence="1">
    <location>
        <position position="65"/>
    </location>
</feature>
<evidence type="ECO:0000313" key="4">
    <source>
        <dbReference type="EMBL" id="AMW03766.1"/>
    </source>
</evidence>
<evidence type="ECO:0000256" key="1">
    <source>
        <dbReference type="PROSITE-ProRule" id="PRU00169"/>
    </source>
</evidence>
<sequence length="257" mass="28072">MTSTELTVPPTPLRAVIVEDEPVARDHLRALVQAHDALTLVGEAADGDTAVALVNAVRPDVLFLDVRMPGRDGFGVLTALVHRPHIVFTTAHDTHAVQAFELGAVDYLLKPFGTARFATAVARLRDRVALPADVEPLDRLREVQEQGGAPLERVFVRTGQRLVPIRLADVSRLDADGDYVALVVDGRRQLLGMTLSALLPRLDPARFIRIHRSHVVNLDCVIAIRPHDAGRYLVELRDGAKIVASRSGTQVLRQLTG</sequence>
<dbReference type="SUPFAM" id="SSF52172">
    <property type="entry name" value="CheY-like"/>
    <property type="match status" value="1"/>
</dbReference>
<dbReference type="EMBL" id="CP011454">
    <property type="protein sequence ID" value="AMW03766.1"/>
    <property type="molecule type" value="Genomic_DNA"/>
</dbReference>
<dbReference type="PROSITE" id="PS50930">
    <property type="entry name" value="HTH_LYTTR"/>
    <property type="match status" value="1"/>
</dbReference>
<dbReference type="GO" id="GO:0000156">
    <property type="term" value="F:phosphorelay response regulator activity"/>
    <property type="evidence" value="ECO:0007669"/>
    <property type="project" value="InterPro"/>
</dbReference>
<feature type="domain" description="Response regulatory" evidence="2">
    <location>
        <begin position="14"/>
        <end position="125"/>
    </location>
</feature>
<evidence type="ECO:0000313" key="5">
    <source>
        <dbReference type="Proteomes" id="UP000076404"/>
    </source>
</evidence>
<dbReference type="InterPro" id="IPR046947">
    <property type="entry name" value="LytR-like"/>
</dbReference>
<dbReference type="InterPro" id="IPR011006">
    <property type="entry name" value="CheY-like_superfamily"/>
</dbReference>
<proteinExistence type="predicted"/>
<dbReference type="PANTHER" id="PTHR37299:SF1">
    <property type="entry name" value="STAGE 0 SPORULATION PROTEIN A HOMOLOG"/>
    <property type="match status" value="1"/>
</dbReference>
<gene>
    <name evidence="4" type="ORF">GEMMAAP_00720</name>
</gene>
<reference evidence="4 5" key="2">
    <citation type="journal article" date="2016" name="Environ. Microbiol. Rep.">
        <title>Metagenomic evidence for the presence of phototrophic Gemmatimonadetes bacteria in diverse environments.</title>
        <authorList>
            <person name="Zeng Y."/>
            <person name="Baumbach J."/>
            <person name="Barbosa E.G."/>
            <person name="Azevedo V."/>
            <person name="Zhang C."/>
            <person name="Koblizek M."/>
        </authorList>
    </citation>
    <scope>NUCLEOTIDE SEQUENCE [LARGE SCALE GENOMIC DNA]</scope>
    <source>
        <strain evidence="4 5">AP64</strain>
    </source>
</reference>
<accession>A0A143BFI1</accession>
<dbReference type="GO" id="GO:0003677">
    <property type="term" value="F:DNA binding"/>
    <property type="evidence" value="ECO:0007669"/>
    <property type="project" value="InterPro"/>
</dbReference>
<dbReference type="Gene3D" id="3.40.50.2300">
    <property type="match status" value="1"/>
</dbReference>
<dbReference type="PROSITE" id="PS50110">
    <property type="entry name" value="RESPONSE_REGULATORY"/>
    <property type="match status" value="1"/>
</dbReference>
<dbReference type="Pfam" id="PF04397">
    <property type="entry name" value="LytTR"/>
    <property type="match status" value="1"/>
</dbReference>
<dbReference type="eggNOG" id="COG3279">
    <property type="taxonomic scope" value="Bacteria"/>
</dbReference>
<dbReference type="InterPro" id="IPR001789">
    <property type="entry name" value="Sig_transdc_resp-reg_receiver"/>
</dbReference>
<dbReference type="SMART" id="SM00850">
    <property type="entry name" value="LytTR"/>
    <property type="match status" value="1"/>
</dbReference>
<organism evidence="4 5">
    <name type="scientific">Gemmatimonas phototrophica</name>
    <dbReference type="NCBI Taxonomy" id="1379270"/>
    <lineage>
        <taxon>Bacteria</taxon>
        <taxon>Pseudomonadati</taxon>
        <taxon>Gemmatimonadota</taxon>
        <taxon>Gemmatimonadia</taxon>
        <taxon>Gemmatimonadales</taxon>
        <taxon>Gemmatimonadaceae</taxon>
        <taxon>Gemmatimonas</taxon>
    </lineage>
</organism>
<evidence type="ECO:0000259" key="2">
    <source>
        <dbReference type="PROSITE" id="PS50110"/>
    </source>
</evidence>
<evidence type="ECO:0000259" key="3">
    <source>
        <dbReference type="PROSITE" id="PS50930"/>
    </source>
</evidence>
<protein>
    <submittedName>
        <fullName evidence="4">Uncharacterized protein</fullName>
    </submittedName>
</protein>
<dbReference type="Pfam" id="PF00072">
    <property type="entry name" value="Response_reg"/>
    <property type="match status" value="1"/>
</dbReference>
<keyword evidence="5" id="KW-1185">Reference proteome</keyword>
<dbReference type="RefSeq" id="WP_053333885.1">
    <property type="nucleotide sequence ID" value="NZ_CP011454.1"/>
</dbReference>
<dbReference type="OrthoDB" id="8889669at2"/>
<name>A0A143BFI1_9BACT</name>
<dbReference type="AlphaFoldDB" id="A0A143BFI1"/>
<reference evidence="4 5" key="1">
    <citation type="journal article" date="2014" name="Proc. Natl. Acad. Sci. U.S.A.">
        <title>Functional type 2 photosynthetic reaction centers found in the rare bacterial phylum Gemmatimonadetes.</title>
        <authorList>
            <person name="Zeng Y."/>
            <person name="Feng F."/>
            <person name="Medova H."/>
            <person name="Dean J."/>
            <person name="Koblizek M."/>
        </authorList>
    </citation>
    <scope>NUCLEOTIDE SEQUENCE [LARGE SCALE GENOMIC DNA]</scope>
    <source>
        <strain evidence="4 5">AP64</strain>
    </source>
</reference>
<dbReference type="KEGG" id="gph:GEMMAAP_00720"/>
<dbReference type="PANTHER" id="PTHR37299">
    <property type="entry name" value="TRANSCRIPTIONAL REGULATOR-RELATED"/>
    <property type="match status" value="1"/>
</dbReference>
<dbReference type="SMART" id="SM00448">
    <property type="entry name" value="REC"/>
    <property type="match status" value="1"/>
</dbReference>
<feature type="domain" description="HTH LytTR-type" evidence="3">
    <location>
        <begin position="156"/>
        <end position="257"/>
    </location>
</feature>
<dbReference type="Gene3D" id="2.40.50.1020">
    <property type="entry name" value="LytTr DNA-binding domain"/>
    <property type="match status" value="1"/>
</dbReference>